<organism evidence="1 2">
    <name type="scientific">Caerostris darwini</name>
    <dbReference type="NCBI Taxonomy" id="1538125"/>
    <lineage>
        <taxon>Eukaryota</taxon>
        <taxon>Metazoa</taxon>
        <taxon>Ecdysozoa</taxon>
        <taxon>Arthropoda</taxon>
        <taxon>Chelicerata</taxon>
        <taxon>Arachnida</taxon>
        <taxon>Araneae</taxon>
        <taxon>Araneomorphae</taxon>
        <taxon>Entelegynae</taxon>
        <taxon>Araneoidea</taxon>
        <taxon>Araneidae</taxon>
        <taxon>Caerostris</taxon>
    </lineage>
</organism>
<sequence length="82" mass="9304">MVPLFGRDPAVSVARPMSLKGSRIRAVKAVLPRMPRDAISITKTNRVFSLHYYFDTWDLQPWIANSPIPINPLTYAKNCMNS</sequence>
<accession>A0AAV4SA26</accession>
<gene>
    <name evidence="1" type="ORF">CDAR_126141</name>
</gene>
<evidence type="ECO:0000313" key="1">
    <source>
        <dbReference type="EMBL" id="GIY30367.1"/>
    </source>
</evidence>
<comment type="caution">
    <text evidence="1">The sequence shown here is derived from an EMBL/GenBank/DDBJ whole genome shotgun (WGS) entry which is preliminary data.</text>
</comment>
<dbReference type="Proteomes" id="UP001054837">
    <property type="component" value="Unassembled WGS sequence"/>
</dbReference>
<keyword evidence="2" id="KW-1185">Reference proteome</keyword>
<evidence type="ECO:0000313" key="2">
    <source>
        <dbReference type="Proteomes" id="UP001054837"/>
    </source>
</evidence>
<reference evidence="1 2" key="1">
    <citation type="submission" date="2021-06" db="EMBL/GenBank/DDBJ databases">
        <title>Caerostris darwini draft genome.</title>
        <authorList>
            <person name="Kono N."/>
            <person name="Arakawa K."/>
        </authorList>
    </citation>
    <scope>NUCLEOTIDE SEQUENCE [LARGE SCALE GENOMIC DNA]</scope>
</reference>
<name>A0AAV4SA26_9ARAC</name>
<protein>
    <submittedName>
        <fullName evidence="1">Uncharacterized protein</fullName>
    </submittedName>
</protein>
<proteinExistence type="predicted"/>
<dbReference type="EMBL" id="BPLQ01007478">
    <property type="protein sequence ID" value="GIY30367.1"/>
    <property type="molecule type" value="Genomic_DNA"/>
</dbReference>
<dbReference type="AlphaFoldDB" id="A0AAV4SA26"/>